<feature type="region of interest" description="Disordered" evidence="1">
    <location>
        <begin position="223"/>
        <end position="242"/>
    </location>
</feature>
<dbReference type="SUPFAM" id="SSF53649">
    <property type="entry name" value="Alkaline phosphatase-like"/>
    <property type="match status" value="1"/>
</dbReference>
<sequence>MSDTTEESTGLDRRRLLQAMGVTGAAAALVGAGAGTGAASAAELGPFTPRGRLTRRPNFLVVMVDEQRMAPTYESEELALWRRRNLSAQNFLREHAMEFNNHHIMAAACAPSRASIFTGQYPSLHGVSQTSGAAKSAIETDLYWLDPTTVPTMGDWFRAGGYDTFYKGKWHISDADLYEPGSYNTLDTFNSNSEPVPEAEKIYLEANRLAGFGFDGWIGPEPHGKNPLNSGSSAPGGRGRDEQFATQGIGELRRLRHAKNPWLLVTSFVNPHDITLWGDITLAQRNFFLAQQLIGSNVPANLFSPAFNASLSESLATKPSAQASYRATYPQALQPTQTGPAHQRFYYQLQKEVDDQVGRVIRALTQDRNAYQDTVVVYLSDHGELLGAHGGMFQKWHNAYDEVLKVPLMFHNPKLFPQAVSSSALTSHADLLPTMLGLAGIDQKKALRSLTQSHTQATALPGRDLSGFLLGEDALIAPAPVFFMTDDAPFTGAKQVSWKGAMYPSVAQPSSLETVVAMMPTGVGGILEQWKYTRYWDNPQFWTSPNQQNVETIIAGSLTTPGAKTATTTVTSLAPTAGQIAPPADQIECYNVTIDPTELRNLADDRASAITVAALRVLLDQQRATKRLVPVTSSVSAVPPSPNLLNIGA</sequence>
<dbReference type="InterPro" id="IPR006311">
    <property type="entry name" value="TAT_signal"/>
</dbReference>
<accession>A0A6J7HU48</accession>
<proteinExistence type="predicted"/>
<organism evidence="3">
    <name type="scientific">freshwater metagenome</name>
    <dbReference type="NCBI Taxonomy" id="449393"/>
    <lineage>
        <taxon>unclassified sequences</taxon>
        <taxon>metagenomes</taxon>
        <taxon>ecological metagenomes</taxon>
    </lineage>
</organism>
<gene>
    <name evidence="3" type="ORF">UFOPK3576_01676</name>
</gene>
<evidence type="ECO:0000256" key="1">
    <source>
        <dbReference type="SAM" id="MobiDB-lite"/>
    </source>
</evidence>
<reference evidence="3" key="1">
    <citation type="submission" date="2020-05" db="EMBL/GenBank/DDBJ databases">
        <authorList>
            <person name="Chiriac C."/>
            <person name="Salcher M."/>
            <person name="Ghai R."/>
            <person name="Kavagutti S V."/>
        </authorList>
    </citation>
    <scope>NUCLEOTIDE SEQUENCE</scope>
</reference>
<dbReference type="GO" id="GO:0004065">
    <property type="term" value="F:arylsulfatase activity"/>
    <property type="evidence" value="ECO:0007669"/>
    <property type="project" value="TreeGrafter"/>
</dbReference>
<name>A0A6J7HU48_9ZZZZ</name>
<evidence type="ECO:0000313" key="3">
    <source>
        <dbReference type="EMBL" id="CAB4921183.1"/>
    </source>
</evidence>
<dbReference type="GO" id="GO:0015024">
    <property type="term" value="F:glucuronate-2-sulfatase activity"/>
    <property type="evidence" value="ECO:0007669"/>
    <property type="project" value="TreeGrafter"/>
</dbReference>
<dbReference type="InterPro" id="IPR000917">
    <property type="entry name" value="Sulfatase_N"/>
</dbReference>
<protein>
    <submittedName>
        <fullName evidence="3">Unannotated protein</fullName>
    </submittedName>
</protein>
<feature type="domain" description="Sulfatase N-terminal" evidence="2">
    <location>
        <begin position="57"/>
        <end position="441"/>
    </location>
</feature>
<dbReference type="Gene3D" id="3.40.720.10">
    <property type="entry name" value="Alkaline Phosphatase, subunit A"/>
    <property type="match status" value="1"/>
</dbReference>
<dbReference type="Pfam" id="PF00884">
    <property type="entry name" value="Sulfatase"/>
    <property type="match status" value="1"/>
</dbReference>
<dbReference type="AlphaFoldDB" id="A0A6J7HU48"/>
<dbReference type="EMBL" id="CAFBMO010000121">
    <property type="protein sequence ID" value="CAB4921183.1"/>
    <property type="molecule type" value="Genomic_DNA"/>
</dbReference>
<dbReference type="InterPro" id="IPR017850">
    <property type="entry name" value="Alkaline_phosphatase_core_sf"/>
</dbReference>
<dbReference type="InterPro" id="IPR051849">
    <property type="entry name" value="GAG-degrading_sulfatase"/>
</dbReference>
<dbReference type="PANTHER" id="PTHR46615">
    <property type="entry name" value="ARYLSULFATASE K"/>
    <property type="match status" value="1"/>
</dbReference>
<dbReference type="PROSITE" id="PS51318">
    <property type="entry name" value="TAT"/>
    <property type="match status" value="1"/>
</dbReference>
<dbReference type="PANTHER" id="PTHR46615:SF1">
    <property type="entry name" value="ARYLSULFATASE K"/>
    <property type="match status" value="1"/>
</dbReference>
<evidence type="ECO:0000259" key="2">
    <source>
        <dbReference type="Pfam" id="PF00884"/>
    </source>
</evidence>